<sequence length="269" mass="29134">MSSYSLSYADRAKKAQKIRSPIENTLHVVSVSMSESASVSSPFSSNASSTSSTSSNAGSSTIISSNSTDIDAADVTAPTTSNSSVIVESDGECNGDQQEQKEKEYEESRIVTRKPSVNVWQQRMADVTLPGLKRDSISFSSTLKPSSSKSTTNGTLTKKDDNSFGVKARPTSNNCAARPLAPPSRPTTKSEKSLSLDFRDSNTWPEVGVELHRLGKDKGKGKLSNEEEAIFTANLSSLTRVIPLFVSNTNYLVYAFQKTKTRAWALLNR</sequence>
<dbReference type="Proteomes" id="UP001150266">
    <property type="component" value="Unassembled WGS sequence"/>
</dbReference>
<feature type="compositionally biased region" description="Low complexity" evidence="1">
    <location>
        <begin position="29"/>
        <end position="67"/>
    </location>
</feature>
<dbReference type="EMBL" id="JAOTPV010000034">
    <property type="protein sequence ID" value="KAJ4468778.1"/>
    <property type="molecule type" value="Genomic_DNA"/>
</dbReference>
<keyword evidence="3" id="KW-1185">Reference proteome</keyword>
<gene>
    <name evidence="2" type="ORF">J3R30DRAFT_1604068</name>
</gene>
<comment type="caution">
    <text evidence="2">The sequence shown here is derived from an EMBL/GenBank/DDBJ whole genome shotgun (WGS) entry which is preliminary data.</text>
</comment>
<accession>A0A9W8ZXF9</accession>
<reference evidence="2" key="1">
    <citation type="submission" date="2022-08" db="EMBL/GenBank/DDBJ databases">
        <title>A Global Phylogenomic Analysis of the Shiitake Genus Lentinula.</title>
        <authorList>
            <consortium name="DOE Joint Genome Institute"/>
            <person name="Sierra-Patev S."/>
            <person name="Min B."/>
            <person name="Naranjo-Ortiz M."/>
            <person name="Looney B."/>
            <person name="Konkel Z."/>
            <person name="Slot J.C."/>
            <person name="Sakamoto Y."/>
            <person name="Steenwyk J.L."/>
            <person name="Rokas A."/>
            <person name="Carro J."/>
            <person name="Camarero S."/>
            <person name="Ferreira P."/>
            <person name="Molpeceres G."/>
            <person name="Ruiz-Duenas F.J."/>
            <person name="Serrano A."/>
            <person name="Henrissat B."/>
            <person name="Drula E."/>
            <person name="Hughes K.W."/>
            <person name="Mata J.L."/>
            <person name="Ishikawa N.K."/>
            <person name="Vargas-Isla R."/>
            <person name="Ushijima S."/>
            <person name="Smith C.A."/>
            <person name="Ahrendt S."/>
            <person name="Andreopoulos W."/>
            <person name="He G."/>
            <person name="Labutti K."/>
            <person name="Lipzen A."/>
            <person name="Ng V."/>
            <person name="Riley R."/>
            <person name="Sandor L."/>
            <person name="Barry K."/>
            <person name="Martinez A.T."/>
            <person name="Xiao Y."/>
            <person name="Gibbons J.G."/>
            <person name="Terashima K."/>
            <person name="Grigoriev I.V."/>
            <person name="Hibbett D.S."/>
        </authorList>
    </citation>
    <scope>NUCLEOTIDE SEQUENCE</scope>
    <source>
        <strain evidence="2">JLM2183</strain>
    </source>
</reference>
<evidence type="ECO:0000313" key="3">
    <source>
        <dbReference type="Proteomes" id="UP001150266"/>
    </source>
</evidence>
<feature type="compositionally biased region" description="Basic and acidic residues" evidence="1">
    <location>
        <begin position="98"/>
        <end position="110"/>
    </location>
</feature>
<evidence type="ECO:0000256" key="1">
    <source>
        <dbReference type="SAM" id="MobiDB-lite"/>
    </source>
</evidence>
<protein>
    <submittedName>
        <fullName evidence="2">Uncharacterized protein</fullName>
    </submittedName>
</protein>
<dbReference type="OrthoDB" id="3046290at2759"/>
<organism evidence="2 3">
    <name type="scientific">Lentinula aciculospora</name>
    <dbReference type="NCBI Taxonomy" id="153920"/>
    <lineage>
        <taxon>Eukaryota</taxon>
        <taxon>Fungi</taxon>
        <taxon>Dikarya</taxon>
        <taxon>Basidiomycota</taxon>
        <taxon>Agaricomycotina</taxon>
        <taxon>Agaricomycetes</taxon>
        <taxon>Agaricomycetidae</taxon>
        <taxon>Agaricales</taxon>
        <taxon>Marasmiineae</taxon>
        <taxon>Omphalotaceae</taxon>
        <taxon>Lentinula</taxon>
    </lineage>
</organism>
<feature type="compositionally biased region" description="Polar residues" evidence="1">
    <location>
        <begin position="77"/>
        <end position="86"/>
    </location>
</feature>
<evidence type="ECO:0000313" key="2">
    <source>
        <dbReference type="EMBL" id="KAJ4468778.1"/>
    </source>
</evidence>
<dbReference type="AlphaFoldDB" id="A0A9W8ZXF9"/>
<feature type="compositionally biased region" description="Low complexity" evidence="1">
    <location>
        <begin position="137"/>
        <end position="152"/>
    </location>
</feature>
<name>A0A9W8ZXF9_9AGAR</name>
<feature type="region of interest" description="Disordered" evidence="1">
    <location>
        <begin position="1"/>
        <end position="110"/>
    </location>
</feature>
<proteinExistence type="predicted"/>
<feature type="region of interest" description="Disordered" evidence="1">
    <location>
        <begin position="137"/>
        <end position="196"/>
    </location>
</feature>